<sequence length="500" mass="51566">MNTKRLISASIFALISASTAQAADVMVPQQMTSSTSSAIVVPPFTWTGFYFGGQVGSFSSKTDMDLVGKDKTLPLNKDLSPKLSGFVSGLYAGSNIDLGDNFILGIDTDLTWYGKKYTKTITIGAANNASNASVDGLIARSGRSVRSASGDSSSSSGGTQSTTTQAPAPETPAASTSTPAASAPAPATPVTSAAPEAAASAPAASAAATPAPAPSAPKSTIETSTQTSSTLSLPTTSASVGSTSEKSTPQLASSASADQASSAKPASGTNGSSYHRSGSSHGAGTSHSHNPHSYSSSNGSSAHSHGAQNPHNSQNNGRNNTNPHSAGTNASHPHVAQNMAGRSAQGTQAVDKNSDGVYGIEEMRKIIQSLGLEKEESVETFSHTFKQNWAGATRVRIGFAADRFMPYLAGGVAYGQFQDTVSVPLKKSDGQAASSKNIADETKTMVGYTLGGGVDFAILDNVIVRAEYRYSDFGKKKFTKEKFEISYKTNDFRVGVAYKF</sequence>
<dbReference type="RefSeq" id="WP_220716810.1">
    <property type="nucleotide sequence ID" value="NZ_JAIFRO010000002.1"/>
</dbReference>
<evidence type="ECO:0000256" key="5">
    <source>
        <dbReference type="ARBA" id="ARBA00038306"/>
    </source>
</evidence>
<evidence type="ECO:0000256" key="2">
    <source>
        <dbReference type="ARBA" id="ARBA00022729"/>
    </source>
</evidence>
<dbReference type="InterPro" id="IPR011250">
    <property type="entry name" value="OMP/PagP_B-barrel"/>
</dbReference>
<protein>
    <submittedName>
        <fullName evidence="9">Outer membrane beta-barrel protein</fullName>
    </submittedName>
</protein>
<dbReference type="Proteomes" id="UP000746918">
    <property type="component" value="Unassembled WGS sequence"/>
</dbReference>
<feature type="compositionally biased region" description="Low complexity" evidence="6">
    <location>
        <begin position="252"/>
        <end position="307"/>
    </location>
</feature>
<evidence type="ECO:0000313" key="9">
    <source>
        <dbReference type="EMBL" id="MBX4335504.1"/>
    </source>
</evidence>
<dbReference type="PANTHER" id="PTHR34001:SF3">
    <property type="entry name" value="BLL7405 PROTEIN"/>
    <property type="match status" value="1"/>
</dbReference>
<evidence type="ECO:0000256" key="1">
    <source>
        <dbReference type="ARBA" id="ARBA00004442"/>
    </source>
</evidence>
<evidence type="ECO:0000256" key="7">
    <source>
        <dbReference type="SAM" id="SignalP"/>
    </source>
</evidence>
<comment type="similarity">
    <text evidence="5">Belongs to the Omp25/RopB family.</text>
</comment>
<dbReference type="EMBL" id="JAIFRO010000002">
    <property type="protein sequence ID" value="MBX4335504.1"/>
    <property type="molecule type" value="Genomic_DNA"/>
</dbReference>
<evidence type="ECO:0000256" key="3">
    <source>
        <dbReference type="ARBA" id="ARBA00023136"/>
    </source>
</evidence>
<dbReference type="Gene3D" id="2.40.160.20">
    <property type="match status" value="1"/>
</dbReference>
<feature type="chain" id="PRO_5046268649" evidence="7">
    <location>
        <begin position="23"/>
        <end position="500"/>
    </location>
</feature>
<feature type="compositionally biased region" description="Low complexity" evidence="6">
    <location>
        <begin position="143"/>
        <end position="239"/>
    </location>
</feature>
<dbReference type="Pfam" id="PF13505">
    <property type="entry name" value="OMP_b-brl"/>
    <property type="match status" value="1"/>
</dbReference>
<keyword evidence="10" id="KW-1185">Reference proteome</keyword>
<organism evidence="9 10">
    <name type="scientific">Bartonella raoultii</name>
    <dbReference type="NCBI Taxonomy" id="1457020"/>
    <lineage>
        <taxon>Bacteria</taxon>
        <taxon>Pseudomonadati</taxon>
        <taxon>Pseudomonadota</taxon>
        <taxon>Alphaproteobacteria</taxon>
        <taxon>Hyphomicrobiales</taxon>
        <taxon>Bartonellaceae</taxon>
        <taxon>Bartonella</taxon>
    </lineage>
</organism>
<reference evidence="9 10" key="1">
    <citation type="submission" date="2021-08" db="EMBL/GenBank/DDBJ databases">
        <title>Bartonella raoulti 094 sp. nov.</title>
        <authorList>
            <person name="Zgheib R."/>
            <person name="Hammoud A."/>
        </authorList>
    </citation>
    <scope>NUCLEOTIDE SEQUENCE [LARGE SCALE GENOMIC DNA]</scope>
    <source>
        <strain evidence="9 10">094</strain>
    </source>
</reference>
<accession>A0ABS7I436</accession>
<dbReference type="PANTHER" id="PTHR34001">
    <property type="entry name" value="BLL7405 PROTEIN"/>
    <property type="match status" value="1"/>
</dbReference>
<dbReference type="SUPFAM" id="SSF56925">
    <property type="entry name" value="OMPA-like"/>
    <property type="match status" value="2"/>
</dbReference>
<evidence type="ECO:0000259" key="8">
    <source>
        <dbReference type="Pfam" id="PF13505"/>
    </source>
</evidence>
<feature type="domain" description="Outer membrane protein beta-barrel" evidence="8">
    <location>
        <begin position="387"/>
        <end position="500"/>
    </location>
</feature>
<dbReference type="InterPro" id="IPR027385">
    <property type="entry name" value="Beta-barrel_OMP"/>
</dbReference>
<feature type="compositionally biased region" description="Polar residues" evidence="6">
    <location>
        <begin position="309"/>
        <end position="331"/>
    </location>
</feature>
<evidence type="ECO:0000313" key="10">
    <source>
        <dbReference type="Proteomes" id="UP000746918"/>
    </source>
</evidence>
<evidence type="ECO:0000256" key="4">
    <source>
        <dbReference type="ARBA" id="ARBA00023237"/>
    </source>
</evidence>
<feature type="region of interest" description="Disordered" evidence="6">
    <location>
        <begin position="143"/>
        <end position="333"/>
    </location>
</feature>
<keyword evidence="3" id="KW-0472">Membrane</keyword>
<dbReference type="InterPro" id="IPR051692">
    <property type="entry name" value="OMP-like"/>
</dbReference>
<proteinExistence type="inferred from homology"/>
<gene>
    <name evidence="9" type="ORF">K3248_02640</name>
</gene>
<feature type="signal peptide" evidence="7">
    <location>
        <begin position="1"/>
        <end position="22"/>
    </location>
</feature>
<comment type="subcellular location">
    <subcellularLocation>
        <location evidence="1">Cell outer membrane</location>
    </subcellularLocation>
</comment>
<name>A0ABS7I436_9HYPH</name>
<keyword evidence="4" id="KW-0998">Cell outer membrane</keyword>
<evidence type="ECO:0000256" key="6">
    <source>
        <dbReference type="SAM" id="MobiDB-lite"/>
    </source>
</evidence>
<keyword evidence="2 7" id="KW-0732">Signal</keyword>
<comment type="caution">
    <text evidence="9">The sequence shown here is derived from an EMBL/GenBank/DDBJ whole genome shotgun (WGS) entry which is preliminary data.</text>
</comment>
<feature type="compositionally biased region" description="Polar residues" evidence="6">
    <location>
        <begin position="240"/>
        <end position="251"/>
    </location>
</feature>